<feature type="transmembrane region" description="Helical" evidence="8">
    <location>
        <begin position="44"/>
        <end position="63"/>
    </location>
</feature>
<feature type="transmembrane region" description="Helical" evidence="8">
    <location>
        <begin position="83"/>
        <end position="99"/>
    </location>
</feature>
<reference evidence="10 11" key="1">
    <citation type="submission" date="2020-08" db="EMBL/GenBank/DDBJ databases">
        <title>Sequencing the genomes of 1000 actinobacteria strains.</title>
        <authorList>
            <person name="Klenk H.-P."/>
        </authorList>
    </citation>
    <scope>NUCLEOTIDE SEQUENCE [LARGE SCALE GENOMIC DNA]</scope>
    <source>
        <strain evidence="10 11">DSM 41530</strain>
    </source>
</reference>
<feature type="transmembrane region" description="Helical" evidence="8">
    <location>
        <begin position="135"/>
        <end position="156"/>
    </location>
</feature>
<evidence type="ECO:0000256" key="1">
    <source>
        <dbReference type="ARBA" id="ARBA00004651"/>
    </source>
</evidence>
<dbReference type="Pfam" id="PF07690">
    <property type="entry name" value="MFS_1"/>
    <property type="match status" value="1"/>
</dbReference>
<keyword evidence="3 8" id="KW-0812">Transmembrane</keyword>
<feature type="transmembrane region" description="Helical" evidence="8">
    <location>
        <begin position="261"/>
        <end position="280"/>
    </location>
</feature>
<evidence type="ECO:0000256" key="2">
    <source>
        <dbReference type="ARBA" id="ARBA00022448"/>
    </source>
</evidence>
<evidence type="ECO:0000256" key="6">
    <source>
        <dbReference type="ARBA" id="ARBA00023251"/>
    </source>
</evidence>
<keyword evidence="6" id="KW-0046">Antibiotic resistance</keyword>
<comment type="subcellular location">
    <subcellularLocation>
        <location evidence="1">Cell membrane</location>
        <topology evidence="1">Multi-pass membrane protein</topology>
    </subcellularLocation>
</comment>
<dbReference type="EMBL" id="JACHNG010000001">
    <property type="protein sequence ID" value="MBB4780986.1"/>
    <property type="molecule type" value="Genomic_DNA"/>
</dbReference>
<dbReference type="InterPro" id="IPR036259">
    <property type="entry name" value="MFS_trans_sf"/>
</dbReference>
<keyword evidence="4 8" id="KW-1133">Transmembrane helix</keyword>
<feature type="transmembrane region" description="Helical" evidence="8">
    <location>
        <begin position="168"/>
        <end position="190"/>
    </location>
</feature>
<feature type="transmembrane region" description="Helical" evidence="8">
    <location>
        <begin position="400"/>
        <end position="421"/>
    </location>
</feature>
<proteinExistence type="predicted"/>
<feature type="transmembrane region" description="Helical" evidence="8">
    <location>
        <begin position="467"/>
        <end position="486"/>
    </location>
</feature>
<protein>
    <submittedName>
        <fullName evidence="10">MFS family permease</fullName>
    </submittedName>
</protein>
<dbReference type="InterPro" id="IPR011701">
    <property type="entry name" value="MFS"/>
</dbReference>
<feature type="transmembrane region" description="Helical" evidence="8">
    <location>
        <begin position="230"/>
        <end position="249"/>
    </location>
</feature>
<evidence type="ECO:0000256" key="3">
    <source>
        <dbReference type="ARBA" id="ARBA00022692"/>
    </source>
</evidence>
<dbReference type="InterPro" id="IPR020846">
    <property type="entry name" value="MFS_dom"/>
</dbReference>
<evidence type="ECO:0000256" key="5">
    <source>
        <dbReference type="ARBA" id="ARBA00023136"/>
    </source>
</evidence>
<dbReference type="Gene3D" id="1.20.1250.20">
    <property type="entry name" value="MFS general substrate transporter like domains"/>
    <property type="match status" value="2"/>
</dbReference>
<accession>A0ABR6LF71</accession>
<feature type="compositionally biased region" description="Polar residues" evidence="7">
    <location>
        <begin position="11"/>
        <end position="32"/>
    </location>
</feature>
<dbReference type="PANTHER" id="PTHR42718:SF9">
    <property type="entry name" value="MAJOR FACILITATOR SUPERFAMILY MULTIDRUG TRANSPORTER MFSC"/>
    <property type="match status" value="1"/>
</dbReference>
<feature type="domain" description="Major facilitator superfamily (MFS) profile" evidence="9">
    <location>
        <begin position="45"/>
        <end position="494"/>
    </location>
</feature>
<keyword evidence="11" id="KW-1185">Reference proteome</keyword>
<organism evidence="10 11">
    <name type="scientific">Streptomyces rapamycinicus</name>
    <dbReference type="NCBI Taxonomy" id="1226757"/>
    <lineage>
        <taxon>Bacteria</taxon>
        <taxon>Bacillati</taxon>
        <taxon>Actinomycetota</taxon>
        <taxon>Actinomycetes</taxon>
        <taxon>Kitasatosporales</taxon>
        <taxon>Streptomycetaceae</taxon>
        <taxon>Streptomyces</taxon>
        <taxon>Streptomyces violaceusniger group</taxon>
    </lineage>
</organism>
<sequence>MEARESRASRTHQAGSRTRSQPTMKRTSMSQAVISPSPVRIGRLSIGALGILALALGTLQTVVDPALPLLQRELGVSSGEAALVSNAVLITGAAVAPVAGKLGDRYGGKRVLVRLMAVVSAGGLLAGLAPNLPVLLLGQVLQGAMVGALPLSFILVRKHLPAGESQLGIGLVMALFTGGSMVGTLTAGPIAEGLSWHWMFALPTIAIIAMSLVVARLLPHDPPIESEYRFDWPGVLLLSGTLLAFMFGLVRVTGDEGLPPLAVGAIAVAVAALATGWVAVERRAASPMIDLRMLAKPAMWHACLLTIVITTSFGMVSFLLPQLFGVPGDGYGFGASTTDIGLFLLPGAIAGAVSDSVGGIVARRFGLRAVVIVGAVVTAATMLALVSLHTAEWQLVLARALAAMAAGVATTALLTSATAAVETKDTGIATSVLVVTRVTGIALGAQTAAAILDAEADSTTGLPAESAFVTGFVAAGLVAALSLLVVRITKKKGAHA</sequence>
<dbReference type="PROSITE" id="PS50850">
    <property type="entry name" value="MFS"/>
    <property type="match status" value="1"/>
</dbReference>
<comment type="caution">
    <text evidence="10">The sequence shown here is derived from an EMBL/GenBank/DDBJ whole genome shotgun (WGS) entry which is preliminary data.</text>
</comment>
<evidence type="ECO:0000313" key="10">
    <source>
        <dbReference type="EMBL" id="MBB4780986.1"/>
    </source>
</evidence>
<dbReference type="PANTHER" id="PTHR42718">
    <property type="entry name" value="MAJOR FACILITATOR SUPERFAMILY MULTIDRUG TRANSPORTER MFSC"/>
    <property type="match status" value="1"/>
</dbReference>
<feature type="transmembrane region" description="Helical" evidence="8">
    <location>
        <begin position="196"/>
        <end position="218"/>
    </location>
</feature>
<feature type="transmembrane region" description="Helical" evidence="8">
    <location>
        <begin position="340"/>
        <end position="362"/>
    </location>
</feature>
<gene>
    <name evidence="10" type="ORF">BJY27_001947</name>
</gene>
<evidence type="ECO:0000256" key="4">
    <source>
        <dbReference type="ARBA" id="ARBA00022989"/>
    </source>
</evidence>
<dbReference type="Proteomes" id="UP000530530">
    <property type="component" value="Unassembled WGS sequence"/>
</dbReference>
<feature type="transmembrane region" description="Helical" evidence="8">
    <location>
        <begin position="369"/>
        <end position="388"/>
    </location>
</feature>
<evidence type="ECO:0000256" key="7">
    <source>
        <dbReference type="SAM" id="MobiDB-lite"/>
    </source>
</evidence>
<evidence type="ECO:0000256" key="8">
    <source>
        <dbReference type="SAM" id="Phobius"/>
    </source>
</evidence>
<evidence type="ECO:0000313" key="11">
    <source>
        <dbReference type="Proteomes" id="UP000530530"/>
    </source>
</evidence>
<keyword evidence="5 8" id="KW-0472">Membrane</keyword>
<feature type="transmembrane region" description="Helical" evidence="8">
    <location>
        <begin position="428"/>
        <end position="452"/>
    </location>
</feature>
<feature type="region of interest" description="Disordered" evidence="7">
    <location>
        <begin position="1"/>
        <end position="32"/>
    </location>
</feature>
<evidence type="ECO:0000259" key="9">
    <source>
        <dbReference type="PROSITE" id="PS50850"/>
    </source>
</evidence>
<feature type="transmembrane region" description="Helical" evidence="8">
    <location>
        <begin position="300"/>
        <end position="320"/>
    </location>
</feature>
<name>A0ABR6LF71_9ACTN</name>
<dbReference type="SUPFAM" id="SSF103473">
    <property type="entry name" value="MFS general substrate transporter"/>
    <property type="match status" value="1"/>
</dbReference>
<keyword evidence="2" id="KW-0813">Transport</keyword>
<feature type="transmembrane region" description="Helical" evidence="8">
    <location>
        <begin position="111"/>
        <end position="129"/>
    </location>
</feature>